<protein>
    <submittedName>
        <fullName evidence="4">Uncharacterized protein</fullName>
    </submittedName>
</protein>
<dbReference type="PANTHER" id="PTHR19869:SF1">
    <property type="entry name" value="WD REPEAT-CONTAINING PROTEIN 31"/>
    <property type="match status" value="1"/>
</dbReference>
<dbReference type="EMBL" id="UYYB01000360">
    <property type="protein sequence ID" value="VDM65246.1"/>
    <property type="molecule type" value="Genomic_DNA"/>
</dbReference>
<dbReference type="InterPro" id="IPR040066">
    <property type="entry name" value="WDR31"/>
</dbReference>
<dbReference type="InterPro" id="IPR036322">
    <property type="entry name" value="WD40_repeat_dom_sf"/>
</dbReference>
<feature type="repeat" description="WD" evidence="3">
    <location>
        <begin position="134"/>
        <end position="179"/>
    </location>
</feature>
<keyword evidence="2" id="KW-0677">Repeat</keyword>
<accession>A0A3P7I756</accession>
<evidence type="ECO:0000313" key="4">
    <source>
        <dbReference type="EMBL" id="VDM65246.1"/>
    </source>
</evidence>
<dbReference type="PANTHER" id="PTHR19869">
    <property type="entry name" value="SPERMATID WD-REPEAT PROTEIN"/>
    <property type="match status" value="1"/>
</dbReference>
<feature type="repeat" description="WD" evidence="3">
    <location>
        <begin position="55"/>
        <end position="89"/>
    </location>
</feature>
<gene>
    <name evidence="4" type="ORF">SVUK_LOCUS244</name>
</gene>
<evidence type="ECO:0000313" key="5">
    <source>
        <dbReference type="Proteomes" id="UP000270094"/>
    </source>
</evidence>
<name>A0A3P7I756_STRVU</name>
<dbReference type="PROSITE" id="PS00678">
    <property type="entry name" value="WD_REPEATS_1"/>
    <property type="match status" value="1"/>
</dbReference>
<keyword evidence="1 3" id="KW-0853">WD repeat</keyword>
<dbReference type="Pfam" id="PF00400">
    <property type="entry name" value="WD40"/>
    <property type="match status" value="2"/>
</dbReference>
<reference evidence="4 5" key="1">
    <citation type="submission" date="2018-11" db="EMBL/GenBank/DDBJ databases">
        <authorList>
            <consortium name="Pathogen Informatics"/>
        </authorList>
    </citation>
    <scope>NUCLEOTIDE SEQUENCE [LARGE SCALE GENOMIC DNA]</scope>
</reference>
<dbReference type="Proteomes" id="UP000270094">
    <property type="component" value="Unassembled WGS sequence"/>
</dbReference>
<organism evidence="4 5">
    <name type="scientific">Strongylus vulgaris</name>
    <name type="common">Blood worm</name>
    <dbReference type="NCBI Taxonomy" id="40348"/>
    <lineage>
        <taxon>Eukaryota</taxon>
        <taxon>Metazoa</taxon>
        <taxon>Ecdysozoa</taxon>
        <taxon>Nematoda</taxon>
        <taxon>Chromadorea</taxon>
        <taxon>Rhabditida</taxon>
        <taxon>Rhabditina</taxon>
        <taxon>Rhabditomorpha</taxon>
        <taxon>Strongyloidea</taxon>
        <taxon>Strongylidae</taxon>
        <taxon>Strongylus</taxon>
    </lineage>
</organism>
<evidence type="ECO:0000256" key="3">
    <source>
        <dbReference type="PROSITE-ProRule" id="PRU00221"/>
    </source>
</evidence>
<dbReference type="InterPro" id="IPR001680">
    <property type="entry name" value="WD40_rpt"/>
</dbReference>
<dbReference type="InterPro" id="IPR015943">
    <property type="entry name" value="WD40/YVTN_repeat-like_dom_sf"/>
</dbReference>
<dbReference type="AlphaFoldDB" id="A0A3P7I756"/>
<dbReference type="OrthoDB" id="6262491at2759"/>
<dbReference type="SMART" id="SM00320">
    <property type="entry name" value="WD40"/>
    <property type="match status" value="2"/>
</dbReference>
<dbReference type="PROSITE" id="PS50082">
    <property type="entry name" value="WD_REPEATS_2"/>
    <property type="match status" value="2"/>
</dbReference>
<dbReference type="InterPro" id="IPR019775">
    <property type="entry name" value="WD40_repeat_CS"/>
</dbReference>
<evidence type="ECO:0000256" key="2">
    <source>
        <dbReference type="ARBA" id="ARBA00022737"/>
    </source>
</evidence>
<proteinExistence type="predicted"/>
<dbReference type="Gene3D" id="2.130.10.10">
    <property type="entry name" value="YVTN repeat-like/Quinoprotein amine dehydrogenase"/>
    <property type="match status" value="1"/>
</dbReference>
<sequence length="235" mass="27383">MLRKGAKISVLRSFREVVNGKQRCHKTLLNDLLSYPFSLLFIYNRFLKNVQYFKVTHITFNQSSNVIAQSSEDKEVKLWDPRNLEMVAQLPRKNHIQMHCEFIDDKLLASTSNGFNGYGCEISVRRKLQLLRELKGHEGSVPCIANITQQVTLKKLMMSVSMDKSIRIWNIEDGGKSDSPTVFMQWEKITTSGNSRLHHKKKTLEWQIELVVNDVERVFQSSNNDRQYCIYIVVR</sequence>
<evidence type="ECO:0000256" key="1">
    <source>
        <dbReference type="ARBA" id="ARBA00022574"/>
    </source>
</evidence>
<keyword evidence="5" id="KW-1185">Reference proteome</keyword>
<dbReference type="SUPFAM" id="SSF50978">
    <property type="entry name" value="WD40 repeat-like"/>
    <property type="match status" value="1"/>
</dbReference>